<sequence length="201" mass="22493">MSDIKLDRPPAKENPIEYNYPYVEGVVGINMSEILTPGFQGKIKSGSGRELSADVTEKGIIISDVLNNYYHLQALFNSNDSSLSFGIYTKVKAKDKKDILSIKGRHPDLFAKHFITIALEYFSNIGVQIEQCKGNWSPGENNYRKFMQSLKSGLDPVESAKRTWAGRQFISNGFGRIAQDNIFPLEITNKPASITASFYRG</sequence>
<reference evidence="1 2" key="1">
    <citation type="journal article" date="2016" name="Nat. Commun.">
        <title>Thousands of microbial genomes shed light on interconnected biogeochemical processes in an aquifer system.</title>
        <authorList>
            <person name="Anantharaman K."/>
            <person name="Brown C.T."/>
            <person name="Hug L.A."/>
            <person name="Sharon I."/>
            <person name="Castelle C.J."/>
            <person name="Probst A.J."/>
            <person name="Thomas B.C."/>
            <person name="Singh A."/>
            <person name="Wilkins M.J."/>
            <person name="Karaoz U."/>
            <person name="Brodie E.L."/>
            <person name="Williams K.H."/>
            <person name="Hubbard S.S."/>
            <person name="Banfield J.F."/>
        </authorList>
    </citation>
    <scope>NUCLEOTIDE SEQUENCE [LARGE SCALE GENOMIC DNA]</scope>
</reference>
<dbReference type="EMBL" id="MFZG01000034">
    <property type="protein sequence ID" value="OGK15609.1"/>
    <property type="molecule type" value="Genomic_DNA"/>
</dbReference>
<name>A0A1F7G9M7_9BACT</name>
<gene>
    <name evidence="1" type="ORF">A2774_01885</name>
</gene>
<organism evidence="1 2">
    <name type="scientific">Candidatus Roizmanbacteria bacterium RIFCSPHIGHO2_01_FULL_39_12c</name>
    <dbReference type="NCBI Taxonomy" id="1802031"/>
    <lineage>
        <taxon>Bacteria</taxon>
        <taxon>Candidatus Roizmaniibacteriota</taxon>
    </lineage>
</organism>
<evidence type="ECO:0000313" key="1">
    <source>
        <dbReference type="EMBL" id="OGK15609.1"/>
    </source>
</evidence>
<dbReference type="Proteomes" id="UP000177208">
    <property type="component" value="Unassembled WGS sequence"/>
</dbReference>
<evidence type="ECO:0000313" key="2">
    <source>
        <dbReference type="Proteomes" id="UP000177208"/>
    </source>
</evidence>
<proteinExistence type="predicted"/>
<comment type="caution">
    <text evidence="1">The sequence shown here is derived from an EMBL/GenBank/DDBJ whole genome shotgun (WGS) entry which is preliminary data.</text>
</comment>
<protein>
    <submittedName>
        <fullName evidence="1">Uncharacterized protein</fullName>
    </submittedName>
</protein>
<dbReference type="AlphaFoldDB" id="A0A1F7G9M7"/>
<accession>A0A1F7G9M7</accession>